<sequence length="162" mass="19143">MRTGRLDELVWQQVVALLAHPDRLKTEYQRRLDVLEQTERESADTAALERQKLHLEKGKSRLIDSYAEGVIDKADFDPKIRQLKIKLEQIEHQIEESRRHEAGQFELFLVINRLEEFAAAVNGRLSMIDFATKREIIRALVKRIEIHKEEIIVVCFRGRRRM</sequence>
<protein>
    <submittedName>
        <fullName evidence="1">Uncharacterized protein ORF SG41</fullName>
    </submittedName>
</protein>
<dbReference type="AlphaFoldDB" id="Q8GPW1"/>
<organism evidence="1">
    <name type="scientific">Pseudomonas aeruginosa</name>
    <dbReference type="NCBI Taxonomy" id="287"/>
    <lineage>
        <taxon>Bacteria</taxon>
        <taxon>Pseudomonadati</taxon>
        <taxon>Pseudomonadota</taxon>
        <taxon>Gammaproteobacteria</taxon>
        <taxon>Pseudomonadales</taxon>
        <taxon>Pseudomonadaceae</taxon>
        <taxon>Pseudomonas</taxon>
    </lineage>
</organism>
<gene>
    <name evidence="1" type="primary">ORF SG41</name>
</gene>
<name>Q8GPW1_PSEAI</name>
<accession>Q8GPW1</accession>
<dbReference type="EMBL" id="AF440524">
    <property type="protein sequence ID" value="AAN62263.1"/>
    <property type="molecule type" value="Genomic_DNA"/>
</dbReference>
<evidence type="ECO:0000313" key="1">
    <source>
        <dbReference type="EMBL" id="AAN62263.1"/>
    </source>
</evidence>
<reference evidence="1" key="1">
    <citation type="journal article" date="2002" name="J. Bacteriol.">
        <title>Gene islands integrated into tRNA(Gly) genes confer genome diversity on a Pseudomonas aeruginosa clone.</title>
        <authorList>
            <person name="Larbig K.D."/>
            <person name="Christmann A."/>
            <person name="Johann A."/>
            <person name="Klockgether J."/>
            <person name="Hartsch T."/>
            <person name="Merkl R."/>
            <person name="Wiehlmann L."/>
            <person name="Fritz H.-J."/>
            <person name="Tuemmler B."/>
        </authorList>
    </citation>
    <scope>NUCLEOTIDE SEQUENCE</scope>
    <source>
        <strain evidence="1">SG17M</strain>
    </source>
</reference>
<proteinExistence type="predicted"/>